<evidence type="ECO:0000256" key="13">
    <source>
        <dbReference type="ARBA" id="ARBA00022842"/>
    </source>
</evidence>
<comment type="similarity">
    <text evidence="3">Belongs to the ribonuclease III family.</text>
</comment>
<dbReference type="Proteomes" id="UP000037267">
    <property type="component" value="Unassembled WGS sequence"/>
</dbReference>
<keyword evidence="12 15" id="KW-0378">Hydrolase</keyword>
<evidence type="ECO:0000256" key="11">
    <source>
        <dbReference type="ARBA" id="ARBA00022759"/>
    </source>
</evidence>
<sequence>MNTCNVNEERMNFLQEIQSKIGYKFKDIELLNWALTHSSYANEHKKQKIVYNERLEFLGDSILGLIVSEYIFIKYPNYPEGDLTKLRATVVCEPSLSFIGRKINLGKYLLLGKGEEATGGRERVSILADAFEALIGAIYLDGKLKNAKEFTLKYLSPVIENAVNGGELFIDYKTQLQEMLQKKSKCKIEYKVVLEEGPDHNKIFHTEVSIENKILGKGIGKSKKEAEQNAAKIALTKMGVKNEY</sequence>
<comment type="subcellular location">
    <subcellularLocation>
        <location evidence="2 15">Cytoplasm</location>
    </subcellularLocation>
</comment>
<keyword evidence="13 15" id="KW-0460">Magnesium</keyword>
<comment type="subunit">
    <text evidence="4 15">Homodimer.</text>
</comment>
<dbReference type="GO" id="GO:0042802">
    <property type="term" value="F:identical protein binding"/>
    <property type="evidence" value="ECO:0007669"/>
    <property type="project" value="UniProtKB-ARBA"/>
</dbReference>
<keyword evidence="10 15" id="KW-0479">Metal-binding</keyword>
<evidence type="ECO:0000256" key="5">
    <source>
        <dbReference type="ARBA" id="ARBA00022490"/>
    </source>
</evidence>
<dbReference type="InterPro" id="IPR000999">
    <property type="entry name" value="RNase_III_dom"/>
</dbReference>
<dbReference type="EMBL" id="LGSS01000005">
    <property type="protein sequence ID" value="KNF08778.1"/>
    <property type="molecule type" value="Genomic_DNA"/>
</dbReference>
<feature type="active site" evidence="15">
    <location>
        <position position="60"/>
    </location>
</feature>
<feature type="binding site" evidence="15">
    <location>
        <position position="56"/>
    </location>
    <ligand>
        <name>Mg(2+)</name>
        <dbReference type="ChEBI" id="CHEBI:18420"/>
    </ligand>
</feature>
<keyword evidence="5 15" id="KW-0963">Cytoplasm</keyword>
<dbReference type="RefSeq" id="WP_050354878.1">
    <property type="nucleotide sequence ID" value="NZ_LGSS01000005.1"/>
</dbReference>
<keyword evidence="8 15" id="KW-0819">tRNA processing</keyword>
<dbReference type="SUPFAM" id="SSF69065">
    <property type="entry name" value="RNase III domain-like"/>
    <property type="match status" value="1"/>
</dbReference>
<comment type="caution">
    <text evidence="18">The sequence shown here is derived from an EMBL/GenBank/DDBJ whole genome shotgun (WGS) entry which is preliminary data.</text>
</comment>
<comment type="function">
    <text evidence="15">Digests double-stranded RNA. Involved in the processing of primary rRNA transcript to yield the immediate precursors to the large and small rRNAs (23S and 16S). Processes some mRNAs, and tRNAs when they are encoded in the rRNA operon. Processes pre-crRNA and tracrRNA of type II CRISPR loci if present in the organism.</text>
</comment>
<dbReference type="PANTHER" id="PTHR11207">
    <property type="entry name" value="RIBONUCLEASE III"/>
    <property type="match status" value="1"/>
</dbReference>
<dbReference type="NCBIfam" id="TIGR02191">
    <property type="entry name" value="RNaseIII"/>
    <property type="match status" value="1"/>
</dbReference>
<evidence type="ECO:0000256" key="4">
    <source>
        <dbReference type="ARBA" id="ARBA00011738"/>
    </source>
</evidence>
<dbReference type="GO" id="GO:0010468">
    <property type="term" value="P:regulation of gene expression"/>
    <property type="evidence" value="ECO:0007669"/>
    <property type="project" value="TreeGrafter"/>
</dbReference>
<evidence type="ECO:0000256" key="8">
    <source>
        <dbReference type="ARBA" id="ARBA00022694"/>
    </source>
</evidence>
<keyword evidence="15" id="KW-0699">rRNA-binding</keyword>
<dbReference type="CDD" id="cd00593">
    <property type="entry name" value="RIBOc"/>
    <property type="match status" value="1"/>
</dbReference>
<feature type="binding site" evidence="15">
    <location>
        <position position="132"/>
    </location>
    <ligand>
        <name>Mg(2+)</name>
        <dbReference type="ChEBI" id="CHEBI:18420"/>
    </ligand>
</feature>
<evidence type="ECO:0000256" key="6">
    <source>
        <dbReference type="ARBA" id="ARBA00022552"/>
    </source>
</evidence>
<dbReference type="EC" id="3.1.26.3" evidence="15"/>
<evidence type="ECO:0000256" key="10">
    <source>
        <dbReference type="ARBA" id="ARBA00022723"/>
    </source>
</evidence>
<dbReference type="FunFam" id="3.30.160.20:FF:000003">
    <property type="entry name" value="Ribonuclease 3"/>
    <property type="match status" value="1"/>
</dbReference>
<dbReference type="Gene3D" id="1.10.1520.10">
    <property type="entry name" value="Ribonuclease III domain"/>
    <property type="match status" value="1"/>
</dbReference>
<dbReference type="PROSITE" id="PS00517">
    <property type="entry name" value="RNASE_3_1"/>
    <property type="match status" value="1"/>
</dbReference>
<evidence type="ECO:0000256" key="7">
    <source>
        <dbReference type="ARBA" id="ARBA00022664"/>
    </source>
</evidence>
<dbReference type="PANTHER" id="PTHR11207:SF0">
    <property type="entry name" value="RIBONUCLEASE 3"/>
    <property type="match status" value="1"/>
</dbReference>
<name>A0A0L0WB99_GOTPU</name>
<organism evidence="18 19">
    <name type="scientific">Gottschalkia purinilytica</name>
    <name type="common">Clostridium purinilyticum</name>
    <dbReference type="NCBI Taxonomy" id="1503"/>
    <lineage>
        <taxon>Bacteria</taxon>
        <taxon>Bacillati</taxon>
        <taxon>Bacillota</taxon>
        <taxon>Tissierellia</taxon>
        <taxon>Tissierellales</taxon>
        <taxon>Gottschalkiaceae</taxon>
        <taxon>Gottschalkia</taxon>
    </lineage>
</organism>
<proteinExistence type="inferred from homology"/>
<comment type="catalytic activity">
    <reaction evidence="1 15">
        <text>Endonucleolytic cleavage to 5'-phosphomonoester.</text>
        <dbReference type="EC" id="3.1.26.3"/>
    </reaction>
</comment>
<evidence type="ECO:0000256" key="3">
    <source>
        <dbReference type="ARBA" id="ARBA00010183"/>
    </source>
</evidence>
<evidence type="ECO:0000256" key="9">
    <source>
        <dbReference type="ARBA" id="ARBA00022722"/>
    </source>
</evidence>
<dbReference type="AlphaFoldDB" id="A0A0L0WB99"/>
<evidence type="ECO:0000256" key="2">
    <source>
        <dbReference type="ARBA" id="ARBA00004496"/>
    </source>
</evidence>
<keyword evidence="11 15" id="KW-0255">Endonuclease</keyword>
<accession>A0A0L0WB99</accession>
<dbReference type="PATRIC" id="fig|1503.3.peg.2609"/>
<dbReference type="GO" id="GO:0004525">
    <property type="term" value="F:ribonuclease III activity"/>
    <property type="evidence" value="ECO:0007669"/>
    <property type="project" value="UniProtKB-UniRule"/>
</dbReference>
<dbReference type="CDD" id="cd10845">
    <property type="entry name" value="DSRM_RNAse_III_family"/>
    <property type="match status" value="1"/>
</dbReference>
<evidence type="ECO:0000259" key="16">
    <source>
        <dbReference type="PROSITE" id="PS50137"/>
    </source>
</evidence>
<gene>
    <name evidence="15 18" type="primary">rnc</name>
    <name evidence="18" type="ORF">CLPU_5c00850</name>
</gene>
<dbReference type="GO" id="GO:0008033">
    <property type="term" value="P:tRNA processing"/>
    <property type="evidence" value="ECO:0007669"/>
    <property type="project" value="UniProtKB-KW"/>
</dbReference>
<dbReference type="GO" id="GO:0006364">
    <property type="term" value="P:rRNA processing"/>
    <property type="evidence" value="ECO:0007669"/>
    <property type="project" value="UniProtKB-UniRule"/>
</dbReference>
<dbReference type="Pfam" id="PF00035">
    <property type="entry name" value="dsrm"/>
    <property type="match status" value="1"/>
</dbReference>
<dbReference type="PROSITE" id="PS50137">
    <property type="entry name" value="DS_RBD"/>
    <property type="match status" value="1"/>
</dbReference>
<dbReference type="GO" id="GO:0003725">
    <property type="term" value="F:double-stranded RNA binding"/>
    <property type="evidence" value="ECO:0007669"/>
    <property type="project" value="TreeGrafter"/>
</dbReference>
<dbReference type="SMART" id="SM00358">
    <property type="entry name" value="DSRM"/>
    <property type="match status" value="1"/>
</dbReference>
<evidence type="ECO:0000256" key="12">
    <source>
        <dbReference type="ARBA" id="ARBA00022801"/>
    </source>
</evidence>
<dbReference type="STRING" id="1503.CLPU_5c00850"/>
<keyword evidence="14 15" id="KW-0694">RNA-binding</keyword>
<protein>
    <recommendedName>
        <fullName evidence="15">Ribonuclease 3</fullName>
        <ecNumber evidence="15">3.1.26.3</ecNumber>
    </recommendedName>
    <alternativeName>
        <fullName evidence="15">Ribonuclease III</fullName>
        <shortName evidence="15">RNase III</shortName>
    </alternativeName>
</protein>
<dbReference type="FunFam" id="1.10.1520.10:FF:000001">
    <property type="entry name" value="Ribonuclease 3"/>
    <property type="match status" value="1"/>
</dbReference>
<evidence type="ECO:0000259" key="17">
    <source>
        <dbReference type="PROSITE" id="PS50142"/>
    </source>
</evidence>
<reference evidence="19" key="1">
    <citation type="submission" date="2015-07" db="EMBL/GenBank/DDBJ databases">
        <title>Draft genome sequence of the purine-degrading Gottschalkia purinilyticum DSM 1384 (formerly Clostridium purinilyticum).</title>
        <authorList>
            <person name="Poehlein A."/>
            <person name="Schiel-Bengelsdorf B."/>
            <person name="Bengelsdorf F.R."/>
            <person name="Daniel R."/>
            <person name="Duerre P."/>
        </authorList>
    </citation>
    <scope>NUCLEOTIDE SEQUENCE [LARGE SCALE GENOMIC DNA]</scope>
    <source>
        <strain evidence="19">DSM 1384</strain>
    </source>
</reference>
<dbReference type="Gene3D" id="3.30.160.20">
    <property type="match status" value="1"/>
</dbReference>
<dbReference type="GO" id="GO:0019843">
    <property type="term" value="F:rRNA binding"/>
    <property type="evidence" value="ECO:0007669"/>
    <property type="project" value="UniProtKB-KW"/>
</dbReference>
<feature type="active site" evidence="15">
    <location>
        <position position="132"/>
    </location>
</feature>
<dbReference type="GO" id="GO:0005737">
    <property type="term" value="C:cytoplasm"/>
    <property type="evidence" value="ECO:0007669"/>
    <property type="project" value="UniProtKB-SubCell"/>
</dbReference>
<dbReference type="SMART" id="SM00535">
    <property type="entry name" value="RIBOc"/>
    <property type="match status" value="1"/>
</dbReference>
<evidence type="ECO:0000256" key="14">
    <source>
        <dbReference type="ARBA" id="ARBA00022884"/>
    </source>
</evidence>
<dbReference type="PROSITE" id="PS50142">
    <property type="entry name" value="RNASE_3_2"/>
    <property type="match status" value="1"/>
</dbReference>
<evidence type="ECO:0000313" key="19">
    <source>
        <dbReference type="Proteomes" id="UP000037267"/>
    </source>
</evidence>
<dbReference type="GO" id="GO:0046872">
    <property type="term" value="F:metal ion binding"/>
    <property type="evidence" value="ECO:0007669"/>
    <property type="project" value="UniProtKB-KW"/>
</dbReference>
<dbReference type="SUPFAM" id="SSF54768">
    <property type="entry name" value="dsRNA-binding domain-like"/>
    <property type="match status" value="1"/>
</dbReference>
<feature type="binding site" evidence="15">
    <location>
        <position position="129"/>
    </location>
    <ligand>
        <name>Mg(2+)</name>
        <dbReference type="ChEBI" id="CHEBI:18420"/>
    </ligand>
</feature>
<dbReference type="OrthoDB" id="9805026at2"/>
<keyword evidence="7 15" id="KW-0507">mRNA processing</keyword>
<dbReference type="InterPro" id="IPR011907">
    <property type="entry name" value="RNase_III"/>
</dbReference>
<evidence type="ECO:0000313" key="18">
    <source>
        <dbReference type="EMBL" id="KNF08778.1"/>
    </source>
</evidence>
<dbReference type="GO" id="GO:0006397">
    <property type="term" value="P:mRNA processing"/>
    <property type="evidence" value="ECO:0007669"/>
    <property type="project" value="UniProtKB-UniRule"/>
</dbReference>
<dbReference type="Pfam" id="PF14622">
    <property type="entry name" value="Ribonucleas_3_3"/>
    <property type="match status" value="1"/>
</dbReference>
<feature type="domain" description="DRBM" evidence="16">
    <location>
        <begin position="171"/>
        <end position="240"/>
    </location>
</feature>
<dbReference type="InterPro" id="IPR014720">
    <property type="entry name" value="dsRBD_dom"/>
</dbReference>
<keyword evidence="6 15" id="KW-0698">rRNA processing</keyword>
<dbReference type="HAMAP" id="MF_00104">
    <property type="entry name" value="RNase_III"/>
    <property type="match status" value="1"/>
</dbReference>
<feature type="domain" description="RNase III" evidence="17">
    <location>
        <begin position="14"/>
        <end position="143"/>
    </location>
</feature>
<evidence type="ECO:0000256" key="15">
    <source>
        <dbReference type="HAMAP-Rule" id="MF_00104"/>
    </source>
</evidence>
<keyword evidence="9 15" id="KW-0540">Nuclease</keyword>
<evidence type="ECO:0000256" key="1">
    <source>
        <dbReference type="ARBA" id="ARBA00000109"/>
    </source>
</evidence>
<keyword evidence="19" id="KW-1185">Reference proteome</keyword>
<dbReference type="InterPro" id="IPR036389">
    <property type="entry name" value="RNase_III_sf"/>
</dbReference>
<comment type="cofactor">
    <cofactor evidence="15">
        <name>Mg(2+)</name>
        <dbReference type="ChEBI" id="CHEBI:18420"/>
    </cofactor>
</comment>